<feature type="region of interest" description="Disordered" evidence="1">
    <location>
        <begin position="41"/>
        <end position="64"/>
    </location>
</feature>
<evidence type="ECO:0000313" key="2">
    <source>
        <dbReference type="EMBL" id="MQL85348.1"/>
    </source>
</evidence>
<feature type="compositionally biased region" description="Polar residues" evidence="1">
    <location>
        <begin position="7"/>
        <end position="21"/>
    </location>
</feature>
<comment type="caution">
    <text evidence="2">The sequence shown here is derived from an EMBL/GenBank/DDBJ whole genome shotgun (WGS) entry which is preliminary data.</text>
</comment>
<protein>
    <submittedName>
        <fullName evidence="2">Uncharacterized protein</fullName>
    </submittedName>
</protein>
<sequence>MAPKYLRSNTGPSPSSNQRPTSLVSFRIGVFFLTMGSSFLSRRRHRPPAEPTGTRSPACRRKGGSRCLRSRKKVGRPCDRCRSVAGSEEEAVVEKMQALKELMPSSRWRSGREQQAADESEDAAAADCLFEEAANYIVLLKTRVGVLQKLVDLYGSGWIELFSLSRLSLVVINPEGSCAFCRGSLEYGSRQLFSGYQTPPIVRPFDTFVGEINRLDRGYIKGTTTSDVKDSTVGSRRARMGGSISRWRGYETGLPP</sequence>
<organism evidence="2 3">
    <name type="scientific">Colocasia esculenta</name>
    <name type="common">Wild taro</name>
    <name type="synonym">Arum esculentum</name>
    <dbReference type="NCBI Taxonomy" id="4460"/>
    <lineage>
        <taxon>Eukaryota</taxon>
        <taxon>Viridiplantae</taxon>
        <taxon>Streptophyta</taxon>
        <taxon>Embryophyta</taxon>
        <taxon>Tracheophyta</taxon>
        <taxon>Spermatophyta</taxon>
        <taxon>Magnoliopsida</taxon>
        <taxon>Liliopsida</taxon>
        <taxon>Araceae</taxon>
        <taxon>Aroideae</taxon>
        <taxon>Colocasieae</taxon>
        <taxon>Colocasia</taxon>
    </lineage>
</organism>
<reference evidence="2" key="1">
    <citation type="submission" date="2017-07" db="EMBL/GenBank/DDBJ databases">
        <title>Taro Niue Genome Assembly and Annotation.</title>
        <authorList>
            <person name="Atibalentja N."/>
            <person name="Keating K."/>
            <person name="Fields C.J."/>
        </authorList>
    </citation>
    <scope>NUCLEOTIDE SEQUENCE</scope>
    <source>
        <strain evidence="2">Niue_2</strain>
        <tissue evidence="2">Leaf</tissue>
    </source>
</reference>
<gene>
    <name evidence="2" type="ORF">Taro_017862</name>
</gene>
<keyword evidence="3" id="KW-1185">Reference proteome</keyword>
<dbReference type="OrthoDB" id="994442at2759"/>
<evidence type="ECO:0000256" key="1">
    <source>
        <dbReference type="SAM" id="MobiDB-lite"/>
    </source>
</evidence>
<dbReference type="Proteomes" id="UP000652761">
    <property type="component" value="Unassembled WGS sequence"/>
</dbReference>
<dbReference type="EMBL" id="NMUH01000824">
    <property type="protein sequence ID" value="MQL85348.1"/>
    <property type="molecule type" value="Genomic_DNA"/>
</dbReference>
<name>A0A843UPC8_COLES</name>
<evidence type="ECO:0000313" key="3">
    <source>
        <dbReference type="Proteomes" id="UP000652761"/>
    </source>
</evidence>
<proteinExistence type="predicted"/>
<accession>A0A843UPC8</accession>
<feature type="region of interest" description="Disordered" evidence="1">
    <location>
        <begin position="1"/>
        <end position="21"/>
    </location>
</feature>
<dbReference type="AlphaFoldDB" id="A0A843UPC8"/>